<sequence>MTTVGLLYPGRRAEDDYPRLEVLLDSDIRLPVVRTDAGEDAQRVDALLATGTADRLAAGIAELRLAGAESLVWASASGSFVYGWEGAHQQIRTLARAAGLPASSASFGFVHAVRKLGVSRVAVGATYPQDITAHFTEFLRTAGIEVVASRSSGVRTAAEAAGWGRAELLELTGAADHPAAQAVLLPDTALRTAAHLPDLEDLVGKPVLTATQVTVWEGLRLADRRTWALHLGALFARPAEAPAPAAAEPRARARARAHTPRPGKKRDQP</sequence>
<proteinExistence type="predicted"/>
<feature type="compositionally biased region" description="Basic residues" evidence="1">
    <location>
        <begin position="252"/>
        <end position="269"/>
    </location>
</feature>
<dbReference type="InterPro" id="IPR026286">
    <property type="entry name" value="MaiA/AMDase"/>
</dbReference>
<keyword evidence="3" id="KW-1185">Reference proteome</keyword>
<comment type="caution">
    <text evidence="2">The sequence shown here is derived from an EMBL/GenBank/DDBJ whole genome shotgun (WGS) entry which is preliminary data.</text>
</comment>
<dbReference type="Gene3D" id="3.40.50.12500">
    <property type="match status" value="1"/>
</dbReference>
<dbReference type="PANTHER" id="PTHR40267:SF1">
    <property type="entry name" value="BLR3294 PROTEIN"/>
    <property type="match status" value="1"/>
</dbReference>
<accession>A0ABW9NT03</accession>
<reference evidence="2 3" key="1">
    <citation type="submission" date="2019-06" db="EMBL/GenBank/DDBJ databases">
        <title>Comparative genomics and metabolomics analyses of clavulanic acid producing Streptomyces species provides insight into specialized metabolism and evolution of beta-lactam biosynthetic gene clusters.</title>
        <authorList>
            <person name="Moore M.A."/>
            <person name="Cruz-Morales P."/>
            <person name="Barona Gomez F."/>
            <person name="Kapil T."/>
        </authorList>
    </citation>
    <scope>NUCLEOTIDE SEQUENCE [LARGE SCALE GENOMIC DNA]</scope>
    <source>
        <strain evidence="2 3">T-272</strain>
    </source>
</reference>
<dbReference type="RefSeq" id="WP_153483142.1">
    <property type="nucleotide sequence ID" value="NZ_VDEQ01000131.1"/>
</dbReference>
<feature type="region of interest" description="Disordered" evidence="1">
    <location>
        <begin position="240"/>
        <end position="269"/>
    </location>
</feature>
<dbReference type="EMBL" id="VDEQ01000131">
    <property type="protein sequence ID" value="MQS36438.1"/>
    <property type="molecule type" value="Genomic_DNA"/>
</dbReference>
<gene>
    <name evidence="2" type="ORF">FFZ77_12720</name>
</gene>
<organism evidence="2 3">
    <name type="scientific">Streptomyces katsurahamanus</name>
    <dbReference type="NCBI Taxonomy" id="2577098"/>
    <lineage>
        <taxon>Bacteria</taxon>
        <taxon>Bacillati</taxon>
        <taxon>Actinomycetota</taxon>
        <taxon>Actinomycetes</taxon>
        <taxon>Kitasatosporales</taxon>
        <taxon>Streptomycetaceae</taxon>
        <taxon>Streptomyces</taxon>
    </lineage>
</organism>
<dbReference type="Pfam" id="PF17645">
    <property type="entry name" value="Amdase"/>
    <property type="match status" value="1"/>
</dbReference>
<evidence type="ECO:0000313" key="2">
    <source>
        <dbReference type="EMBL" id="MQS36438.1"/>
    </source>
</evidence>
<dbReference type="Proteomes" id="UP000460558">
    <property type="component" value="Unassembled WGS sequence"/>
</dbReference>
<name>A0ABW9NT03_9ACTN</name>
<dbReference type="PANTHER" id="PTHR40267">
    <property type="entry name" value="BLR3294 PROTEIN"/>
    <property type="match status" value="1"/>
</dbReference>
<evidence type="ECO:0000313" key="3">
    <source>
        <dbReference type="Proteomes" id="UP000460558"/>
    </source>
</evidence>
<protein>
    <submittedName>
        <fullName evidence="2">Decarboxylase</fullName>
    </submittedName>
</protein>
<evidence type="ECO:0000256" key="1">
    <source>
        <dbReference type="SAM" id="MobiDB-lite"/>
    </source>
</evidence>
<dbReference type="InterPro" id="IPR053714">
    <property type="entry name" value="Iso_Racemase_Enz_sf"/>
</dbReference>